<dbReference type="PANTHER" id="PTHR44688">
    <property type="entry name" value="DNA-BINDING TRANSCRIPTIONAL ACTIVATOR DEVR_DOSR"/>
    <property type="match status" value="1"/>
</dbReference>
<dbReference type="AlphaFoldDB" id="A0A3S0QN21"/>
<dbReference type="PANTHER" id="PTHR44688:SF16">
    <property type="entry name" value="DNA-BINDING TRANSCRIPTIONAL ACTIVATOR DEVR_DOSR"/>
    <property type="match status" value="1"/>
</dbReference>
<accession>A0A3S0QN21</accession>
<comment type="caution">
    <text evidence="6">The sequence shown here is derived from an EMBL/GenBank/DDBJ whole genome shotgun (WGS) entry which is preliminary data.</text>
</comment>
<dbReference type="Gene3D" id="1.10.10.10">
    <property type="entry name" value="Winged helix-like DNA-binding domain superfamily/Winged helix DNA-binding domain"/>
    <property type="match status" value="1"/>
</dbReference>
<keyword evidence="1" id="KW-0805">Transcription regulation</keyword>
<reference evidence="6 7" key="1">
    <citation type="submission" date="2018-12" db="EMBL/GenBank/DDBJ databases">
        <title>Lysinibacillus antri sp. nov., isolated from a cave soil.</title>
        <authorList>
            <person name="Narsing Rao M.P."/>
            <person name="Zhang H."/>
            <person name="Dong Z.-Y."/>
            <person name="Niu X.-K."/>
            <person name="Zhang K."/>
            <person name="Fang B.-Z."/>
            <person name="Kang Y.-Q."/>
            <person name="Xiao M."/>
            <person name="Li W.-J."/>
        </authorList>
    </citation>
    <scope>NUCLEOTIDE SEQUENCE [LARGE SCALE GENOMIC DNA]</scope>
    <source>
        <strain evidence="6 7">SYSU K30002</strain>
    </source>
</reference>
<dbReference type="InterPro" id="IPR016032">
    <property type="entry name" value="Sig_transdc_resp-reg_C-effctor"/>
</dbReference>
<dbReference type="InterPro" id="IPR029016">
    <property type="entry name" value="GAF-like_dom_sf"/>
</dbReference>
<evidence type="ECO:0000256" key="4">
    <source>
        <dbReference type="SAM" id="Coils"/>
    </source>
</evidence>
<dbReference type="CDD" id="cd06170">
    <property type="entry name" value="LuxR_C_like"/>
    <property type="match status" value="1"/>
</dbReference>
<dbReference type="SUPFAM" id="SSF55781">
    <property type="entry name" value="GAF domain-like"/>
    <property type="match status" value="1"/>
</dbReference>
<name>A0A3S0QN21_9BACI</name>
<dbReference type="Gene3D" id="3.30.450.40">
    <property type="match status" value="1"/>
</dbReference>
<keyword evidence="4" id="KW-0175">Coiled coil</keyword>
<feature type="coiled-coil region" evidence="4">
    <location>
        <begin position="475"/>
        <end position="502"/>
    </location>
</feature>
<evidence type="ECO:0000256" key="3">
    <source>
        <dbReference type="ARBA" id="ARBA00023163"/>
    </source>
</evidence>
<organism evidence="6 7">
    <name type="scientific">Lysinibacillus antri</name>
    <dbReference type="NCBI Taxonomy" id="2498145"/>
    <lineage>
        <taxon>Bacteria</taxon>
        <taxon>Bacillati</taxon>
        <taxon>Bacillota</taxon>
        <taxon>Bacilli</taxon>
        <taxon>Bacillales</taxon>
        <taxon>Bacillaceae</taxon>
        <taxon>Lysinibacillus</taxon>
    </lineage>
</organism>
<evidence type="ECO:0000256" key="1">
    <source>
        <dbReference type="ARBA" id="ARBA00023015"/>
    </source>
</evidence>
<keyword evidence="7" id="KW-1185">Reference proteome</keyword>
<dbReference type="InterPro" id="IPR036388">
    <property type="entry name" value="WH-like_DNA-bd_sf"/>
</dbReference>
<dbReference type="Pfam" id="PF13185">
    <property type="entry name" value="GAF_2"/>
    <property type="match status" value="1"/>
</dbReference>
<dbReference type="Proteomes" id="UP000287910">
    <property type="component" value="Unassembled WGS sequence"/>
</dbReference>
<evidence type="ECO:0000313" key="6">
    <source>
        <dbReference type="EMBL" id="RUL47894.1"/>
    </source>
</evidence>
<dbReference type="SUPFAM" id="SSF46894">
    <property type="entry name" value="C-terminal effector domain of the bipartite response regulators"/>
    <property type="match status" value="1"/>
</dbReference>
<gene>
    <name evidence="6" type="ORF">EK386_17635</name>
</gene>
<sequence>MANIQQLVKGLQDTYASSLNISIFIVDNQGRAYVEPSHISSLSNVIYHNKNAFVEIQNKIQNYPDENKFVVFDTMAEPFIGVKWVLAAITEKKDYFILLGPFVDSPQVRELMKKRLTSKLINQKIIEQVDLLPIIEMKSSNLIHNVYILLQLITKIMDLESQSTLDSTVLGIRRLVDSYGQLSAKNLPQLLNEIYDFLKKAYLQNESVSLFGVANVINGNKLEVSHAIGKKSEHLLGESFYIGEGFIGHCATSTAPILWRDIQKDPRCVFFTKHHINLEELLCFPIYYKEYIYGVIFVGFQRSESDEQMIRLLNECFSKIAKLMYISTLENKKEEKEHELKLTKELVAIHANRSLSDELRLVNILKLFQEFSTMDQISFIHKDRHANIRCINCENEDQQDRLVATFSKYNKLLNQELENFYLLKVKNELIYEVPIIFNEELFGLLVFSGVDDQQAENRHLLEYCTKVVKDLMIHEYLLKTQKQQTEEELKKLEEDEEHAKKVIHHITNIRPTIQSLPLSKREKEVLYYVLEGLSNQEVAEELFISVHTVKNHLTKIFKKLDVQDRNEAFALVYRIKYEMAGKVNLIENM</sequence>
<evidence type="ECO:0000256" key="2">
    <source>
        <dbReference type="ARBA" id="ARBA00023125"/>
    </source>
</evidence>
<dbReference type="RefSeq" id="WP_126660497.1">
    <property type="nucleotide sequence ID" value="NZ_RYYR01000035.1"/>
</dbReference>
<dbReference type="PRINTS" id="PR00038">
    <property type="entry name" value="HTHLUXR"/>
</dbReference>
<keyword evidence="3" id="KW-0804">Transcription</keyword>
<dbReference type="InterPro" id="IPR003018">
    <property type="entry name" value="GAF"/>
</dbReference>
<dbReference type="EMBL" id="RYYR01000035">
    <property type="protein sequence ID" value="RUL47894.1"/>
    <property type="molecule type" value="Genomic_DNA"/>
</dbReference>
<dbReference type="PROSITE" id="PS50043">
    <property type="entry name" value="HTH_LUXR_2"/>
    <property type="match status" value="1"/>
</dbReference>
<dbReference type="SMART" id="SM00421">
    <property type="entry name" value="HTH_LUXR"/>
    <property type="match status" value="1"/>
</dbReference>
<dbReference type="GO" id="GO:0045892">
    <property type="term" value="P:negative regulation of DNA-templated transcription"/>
    <property type="evidence" value="ECO:0007669"/>
    <property type="project" value="UniProtKB-ARBA"/>
</dbReference>
<dbReference type="InterPro" id="IPR000792">
    <property type="entry name" value="Tscrpt_reg_LuxR_C"/>
</dbReference>
<protein>
    <recommendedName>
        <fullName evidence="5">HTH luxR-type domain-containing protein</fullName>
    </recommendedName>
</protein>
<feature type="domain" description="HTH luxR-type" evidence="5">
    <location>
        <begin position="511"/>
        <end position="576"/>
    </location>
</feature>
<keyword evidence="2" id="KW-0238">DNA-binding</keyword>
<evidence type="ECO:0000259" key="5">
    <source>
        <dbReference type="PROSITE" id="PS50043"/>
    </source>
</evidence>
<evidence type="ECO:0000313" key="7">
    <source>
        <dbReference type="Proteomes" id="UP000287910"/>
    </source>
</evidence>
<proteinExistence type="predicted"/>
<dbReference type="Pfam" id="PF00196">
    <property type="entry name" value="GerE"/>
    <property type="match status" value="1"/>
</dbReference>
<dbReference type="GO" id="GO:0003677">
    <property type="term" value="F:DNA binding"/>
    <property type="evidence" value="ECO:0007669"/>
    <property type="project" value="UniProtKB-KW"/>
</dbReference>